<dbReference type="PANTHER" id="PTHR43569">
    <property type="entry name" value="AMIDOHYDROLASE"/>
    <property type="match status" value="1"/>
</dbReference>
<comment type="caution">
    <text evidence="3">The sequence shown here is derived from an EMBL/GenBank/DDBJ whole genome shotgun (WGS) entry which is preliminary data.</text>
</comment>
<keyword evidence="4" id="KW-1185">Reference proteome</keyword>
<feature type="domain" description="Amidohydrolase-related" evidence="2">
    <location>
        <begin position="4"/>
        <end position="275"/>
    </location>
</feature>
<evidence type="ECO:0000313" key="3">
    <source>
        <dbReference type="EMBL" id="NGN42598.1"/>
    </source>
</evidence>
<dbReference type="GO" id="GO:0016787">
    <property type="term" value="F:hydrolase activity"/>
    <property type="evidence" value="ECO:0007669"/>
    <property type="project" value="UniProtKB-KW"/>
</dbReference>
<dbReference type="Gene3D" id="3.20.20.140">
    <property type="entry name" value="Metal-dependent hydrolases"/>
    <property type="match status" value="1"/>
</dbReference>
<comment type="similarity">
    <text evidence="1">Belongs to the metallo-dependent hydrolases superfamily.</text>
</comment>
<organism evidence="3 4">
    <name type="scientific">Mesorhizobium zhangyense</name>
    <dbReference type="NCBI Taxonomy" id="1776730"/>
    <lineage>
        <taxon>Bacteria</taxon>
        <taxon>Pseudomonadati</taxon>
        <taxon>Pseudomonadota</taxon>
        <taxon>Alphaproteobacteria</taxon>
        <taxon>Hyphomicrobiales</taxon>
        <taxon>Phyllobacteriaceae</taxon>
        <taxon>Mesorhizobium</taxon>
    </lineage>
</organism>
<name>A0A7C9R949_9HYPH</name>
<dbReference type="Proteomes" id="UP000481252">
    <property type="component" value="Unassembled WGS sequence"/>
</dbReference>
<dbReference type="AlphaFoldDB" id="A0A7C9R949"/>
<accession>A0A7C9R949</accession>
<dbReference type="InterPro" id="IPR052350">
    <property type="entry name" value="Metallo-dep_Lactonases"/>
</dbReference>
<dbReference type="SUPFAM" id="SSF51556">
    <property type="entry name" value="Metallo-dependent hydrolases"/>
    <property type="match status" value="1"/>
</dbReference>
<dbReference type="InterPro" id="IPR032466">
    <property type="entry name" value="Metal_Hydrolase"/>
</dbReference>
<reference evidence="3 4" key="1">
    <citation type="submission" date="2020-02" db="EMBL/GenBank/DDBJ databases">
        <title>Genome sequence of the type strain CGMCC 1.15528 of Mesorhizobium zhangyense.</title>
        <authorList>
            <person name="Gao J."/>
            <person name="Sun J."/>
        </authorList>
    </citation>
    <scope>NUCLEOTIDE SEQUENCE [LARGE SCALE GENOMIC DNA]</scope>
    <source>
        <strain evidence="3 4">CGMCC 1.15528</strain>
    </source>
</reference>
<sequence length="275" mass="30024">MVRIDAHQHYWKIARGDYDWMGPAVAPIIRDYLPADLQPHLKAAGIGKTVVVQAAATVAETEFMLELAEQEASIGGVVGWIDLDAPDALAVLKRLAGHQKFRGIRPMLQDIDDTFFILAEHRIAVLAALPSLGLAFDALVQPRHLPIVAALADRLPELQIVVDHGAKPFIAKGITEPWASDMAALAQRPNVFAKISGLLIEAGEDRSATALKPYVETLLSAFGPERLMFGSDWPVLELAASYDDWWRIANELTAGLNAAERDAIFGGTAARFYRL</sequence>
<proteinExistence type="inferred from homology"/>
<evidence type="ECO:0000259" key="2">
    <source>
        <dbReference type="Pfam" id="PF04909"/>
    </source>
</evidence>
<keyword evidence="3" id="KW-0378">Hydrolase</keyword>
<gene>
    <name evidence="3" type="ORF">G6N74_16135</name>
</gene>
<dbReference type="EMBL" id="JAAKZG010000006">
    <property type="protein sequence ID" value="NGN42598.1"/>
    <property type="molecule type" value="Genomic_DNA"/>
</dbReference>
<protein>
    <submittedName>
        <fullName evidence="3">Amidohydrolase family protein</fullName>
    </submittedName>
</protein>
<dbReference type="InterPro" id="IPR006680">
    <property type="entry name" value="Amidohydro-rel"/>
</dbReference>
<evidence type="ECO:0000256" key="1">
    <source>
        <dbReference type="ARBA" id="ARBA00038310"/>
    </source>
</evidence>
<dbReference type="Pfam" id="PF04909">
    <property type="entry name" value="Amidohydro_2"/>
    <property type="match status" value="1"/>
</dbReference>
<dbReference type="PANTHER" id="PTHR43569:SF2">
    <property type="entry name" value="AMIDOHYDROLASE-RELATED DOMAIN-CONTAINING PROTEIN"/>
    <property type="match status" value="1"/>
</dbReference>
<evidence type="ECO:0000313" key="4">
    <source>
        <dbReference type="Proteomes" id="UP000481252"/>
    </source>
</evidence>